<dbReference type="Pfam" id="PF00905">
    <property type="entry name" value="Transpeptidase"/>
    <property type="match status" value="1"/>
</dbReference>
<name>A0ABV2SFT5_9GAMM</name>
<evidence type="ECO:0000256" key="7">
    <source>
        <dbReference type="ARBA" id="ARBA00018638"/>
    </source>
</evidence>
<protein>
    <recommendedName>
        <fullName evidence="7">Penicillin-binding protein 1A</fullName>
        <ecNumber evidence="25">2.4.99.28</ecNumber>
        <ecNumber evidence="6">3.4.16.4</ecNumber>
    </recommendedName>
</protein>
<keyword evidence="18" id="KW-0573">Peptidoglycan synthesis</keyword>
<comment type="pathway">
    <text evidence="3">Cell wall biogenesis; peptidoglycan biosynthesis.</text>
</comment>
<gene>
    <name evidence="31" type="ORF">V5J35_001421</name>
</gene>
<evidence type="ECO:0000256" key="27">
    <source>
        <dbReference type="SAM" id="MobiDB-lite"/>
    </source>
</evidence>
<comment type="similarity">
    <text evidence="4">In the C-terminal section; belongs to the transpeptidase family.</text>
</comment>
<evidence type="ECO:0000256" key="14">
    <source>
        <dbReference type="ARBA" id="ARBA00022692"/>
    </source>
</evidence>
<evidence type="ECO:0000256" key="15">
    <source>
        <dbReference type="ARBA" id="ARBA00022801"/>
    </source>
</evidence>
<evidence type="ECO:0000256" key="17">
    <source>
        <dbReference type="ARBA" id="ARBA00022968"/>
    </source>
</evidence>
<dbReference type="Gene3D" id="1.10.3810.10">
    <property type="entry name" value="Biosynthetic peptidoglycan transglycosylase-like"/>
    <property type="match status" value="1"/>
</dbReference>
<keyword evidence="12" id="KW-0328">Glycosyltransferase</keyword>
<proteinExistence type="inferred from homology"/>
<dbReference type="InterPro" id="IPR001460">
    <property type="entry name" value="PCN-bd_Tpept"/>
</dbReference>
<evidence type="ECO:0000256" key="9">
    <source>
        <dbReference type="ARBA" id="ARBA00022519"/>
    </source>
</evidence>
<evidence type="ECO:0000256" key="10">
    <source>
        <dbReference type="ARBA" id="ARBA00022645"/>
    </source>
</evidence>
<dbReference type="GO" id="GO:0009002">
    <property type="term" value="F:serine-type D-Ala-D-Ala carboxypeptidase activity"/>
    <property type="evidence" value="ECO:0007669"/>
    <property type="project" value="UniProtKB-EC"/>
</dbReference>
<dbReference type="InterPro" id="IPR012338">
    <property type="entry name" value="Beta-lactam/transpept-like"/>
</dbReference>
<dbReference type="PANTHER" id="PTHR32282:SF27">
    <property type="entry name" value="PENICILLIN-BINDING PROTEIN 1A"/>
    <property type="match status" value="1"/>
</dbReference>
<evidence type="ECO:0000313" key="31">
    <source>
        <dbReference type="EMBL" id="MET4756229.1"/>
    </source>
</evidence>
<evidence type="ECO:0000256" key="13">
    <source>
        <dbReference type="ARBA" id="ARBA00022679"/>
    </source>
</evidence>
<comment type="catalytic activity">
    <reaction evidence="26">
        <text>[GlcNAc-(1-&gt;4)-Mur2Ac(oyl-L-Ala-gamma-D-Glu-L-Lys-D-Ala-D-Ala)](n)-di-trans,octa-cis-undecaprenyl diphosphate + beta-D-GlcNAc-(1-&gt;4)-Mur2Ac(oyl-L-Ala-gamma-D-Glu-L-Lys-D-Ala-D-Ala)-di-trans,octa-cis-undecaprenyl diphosphate = [GlcNAc-(1-&gt;4)-Mur2Ac(oyl-L-Ala-gamma-D-Glu-L-Lys-D-Ala-D-Ala)](n+1)-di-trans,octa-cis-undecaprenyl diphosphate + di-trans,octa-cis-undecaprenyl diphosphate + H(+)</text>
        <dbReference type="Rhea" id="RHEA:23708"/>
        <dbReference type="Rhea" id="RHEA-COMP:9602"/>
        <dbReference type="Rhea" id="RHEA-COMP:9603"/>
        <dbReference type="ChEBI" id="CHEBI:15378"/>
        <dbReference type="ChEBI" id="CHEBI:58405"/>
        <dbReference type="ChEBI" id="CHEBI:60033"/>
        <dbReference type="ChEBI" id="CHEBI:78435"/>
        <dbReference type="EC" id="2.4.99.28"/>
    </reaction>
</comment>
<evidence type="ECO:0000256" key="8">
    <source>
        <dbReference type="ARBA" id="ARBA00022475"/>
    </source>
</evidence>
<evidence type="ECO:0000256" key="19">
    <source>
        <dbReference type="ARBA" id="ARBA00022989"/>
    </source>
</evidence>
<keyword evidence="14" id="KW-0812">Transmembrane</keyword>
<evidence type="ECO:0000313" key="32">
    <source>
        <dbReference type="Proteomes" id="UP001549366"/>
    </source>
</evidence>
<evidence type="ECO:0000256" key="4">
    <source>
        <dbReference type="ARBA" id="ARBA00007090"/>
    </source>
</evidence>
<keyword evidence="11" id="KW-0645">Protease</keyword>
<evidence type="ECO:0000256" key="12">
    <source>
        <dbReference type="ARBA" id="ARBA00022676"/>
    </source>
</evidence>
<keyword evidence="17" id="KW-0735">Signal-anchor</keyword>
<sequence length="842" mass="94039">MKRMVKFLKFLLWSGLAGGGGALLIAASAYLYLSPSLPSVETLRDVHLQTPLRVFTRDEKLLAEFGEKRRTPVRIEETPEFLVKAFMAAEDDRFYSHPGVDIVGLARAAVQLVSTGSIQSGGSTITMQVAKNFFLSHERVFSRKFNEILLALQIERELDKSEILELYLNKIYLGNRAYGVEAAAHVYYGKSIDELNQAQLAMIAGLPKAPSRYNPINDPERALIRRDWILGRMLDLGYIDRTDYQTAVNQPVTARYHGARIELQAPYVAEMVRQEMIEMYGPEAYTEGFQVYTTVDSSLQEAANQAVVDGLFAYTERHGYRGPVTNLNEADRNLEINNSEIKSNVDVWKEALKNARSNRILMPAVVTAVEDKTAHILLRNDKIDVIEWDNLNWAKRYINVNAFGYDPKSAGEVLKVGDLILVRKMPDGRYRLSQEPEAQSSLVSMNPEDGAILSLVGGFNFFDSMYNRSTQAVRQAGSSFKPFIYAAAINEGLTAATMINDAPMVFADEGLEGTWRPNNDNMKFNGPMRLREGLYRSRNLVSIRLLREIGINRTINFLEGLGFEDGTMERNLGLALGNVSMTPLQLTTGYATIANGGYKVSPYLIDRVETMDEVLFRASPATACPECEDLPDNPEEQTAAQTEISEAGSGSAIVLAQGDQNHNVVDLTGERDTQRITPAEQVMDPRVNYIINDIMNDVIWKGTGRRAQVLKRRDIGGKTGTTNDSKDAWFVGFNPEVLTSVWVGMDDYTTLGRWEYGANAALPIWIDFMKVALDGKPEQRLPQPEGMVTLRIDPKTGRLARQGDNDAIFEIFRQEKAPTTVSEGSVPSLDDFGQSFKPEDLF</sequence>
<keyword evidence="19" id="KW-1133">Transmembrane helix</keyword>
<keyword evidence="9" id="KW-0997">Cell inner membrane</keyword>
<evidence type="ECO:0000256" key="26">
    <source>
        <dbReference type="ARBA" id="ARBA00049902"/>
    </source>
</evidence>
<keyword evidence="15 31" id="KW-0378">Hydrolase</keyword>
<dbReference type="Gene3D" id="3.40.710.10">
    <property type="entry name" value="DD-peptidase/beta-lactamase superfamily"/>
    <property type="match status" value="2"/>
</dbReference>
<comment type="caution">
    <text evidence="31">The sequence shown here is derived from an EMBL/GenBank/DDBJ whole genome shotgun (WGS) entry which is preliminary data.</text>
</comment>
<dbReference type="InterPro" id="IPR050396">
    <property type="entry name" value="Glycosyltr_51/Transpeptidase"/>
</dbReference>
<evidence type="ECO:0000256" key="23">
    <source>
        <dbReference type="ARBA" id="ARBA00023316"/>
    </source>
</evidence>
<keyword evidence="10 31" id="KW-0121">Carboxypeptidase</keyword>
<dbReference type="EMBL" id="JBEWTB010000002">
    <property type="protein sequence ID" value="MET4756229.1"/>
    <property type="molecule type" value="Genomic_DNA"/>
</dbReference>
<feature type="region of interest" description="Disordered" evidence="27">
    <location>
        <begin position="819"/>
        <end position="842"/>
    </location>
</feature>
<dbReference type="NCBIfam" id="TIGR02074">
    <property type="entry name" value="PBP_1a_fam"/>
    <property type="match status" value="1"/>
</dbReference>
<keyword evidence="21" id="KW-0046">Antibiotic resistance</keyword>
<evidence type="ECO:0000256" key="20">
    <source>
        <dbReference type="ARBA" id="ARBA00023136"/>
    </source>
</evidence>
<evidence type="ECO:0000256" key="6">
    <source>
        <dbReference type="ARBA" id="ARBA00012448"/>
    </source>
</evidence>
<evidence type="ECO:0000256" key="2">
    <source>
        <dbReference type="ARBA" id="ARBA00004249"/>
    </source>
</evidence>
<dbReference type="Pfam" id="PF00912">
    <property type="entry name" value="Transgly"/>
    <property type="match status" value="1"/>
</dbReference>
<evidence type="ECO:0000256" key="11">
    <source>
        <dbReference type="ARBA" id="ARBA00022670"/>
    </source>
</evidence>
<reference evidence="31 32" key="1">
    <citation type="submission" date="2024-06" db="EMBL/GenBank/DDBJ databases">
        <title>Genomic Encyclopedia of Type Strains, Phase V (KMG-V): Genome sequencing to study the core and pangenomes of soil and plant-associated prokaryotes.</title>
        <authorList>
            <person name="Whitman W."/>
        </authorList>
    </citation>
    <scope>NUCLEOTIDE SEQUENCE [LARGE SCALE GENOMIC DNA]</scope>
    <source>
        <strain evidence="31 32">NE40</strain>
    </source>
</reference>
<keyword evidence="22" id="KW-0511">Multifunctional enzyme</keyword>
<feature type="domain" description="Glycosyl transferase family 51" evidence="29">
    <location>
        <begin position="59"/>
        <end position="233"/>
    </location>
</feature>
<dbReference type="InterPro" id="IPR036950">
    <property type="entry name" value="PBP_transglycosylase"/>
</dbReference>
<dbReference type="InterPro" id="IPR031376">
    <property type="entry name" value="PCB_OB"/>
</dbReference>
<evidence type="ECO:0000259" key="29">
    <source>
        <dbReference type="Pfam" id="PF00912"/>
    </source>
</evidence>
<evidence type="ECO:0000259" key="28">
    <source>
        <dbReference type="Pfam" id="PF00905"/>
    </source>
</evidence>
<evidence type="ECO:0000256" key="21">
    <source>
        <dbReference type="ARBA" id="ARBA00023251"/>
    </source>
</evidence>
<keyword evidence="32" id="KW-1185">Reference proteome</keyword>
<dbReference type="Proteomes" id="UP001549366">
    <property type="component" value="Unassembled WGS sequence"/>
</dbReference>
<comment type="function">
    <text evidence="1">Cell wall formation. Synthesis of cross-linked peptidoglycan from the lipid intermediates. The enzyme has a penicillin-insensitive transglycosylase N-terminal domain (formation of linear glycan strands) and a penicillin-sensitive transpeptidase C-terminal domain (cross-linking of the peptide subunits).</text>
</comment>
<dbReference type="SUPFAM" id="SSF53955">
    <property type="entry name" value="Lysozyme-like"/>
    <property type="match status" value="1"/>
</dbReference>
<keyword evidence="13" id="KW-0808">Transferase</keyword>
<evidence type="ECO:0000256" key="16">
    <source>
        <dbReference type="ARBA" id="ARBA00022960"/>
    </source>
</evidence>
<keyword evidence="16" id="KW-0133">Cell shape</keyword>
<organism evidence="31 32">
    <name type="scientific">Endozoicomonas lisbonensis</name>
    <dbReference type="NCBI Taxonomy" id="3120522"/>
    <lineage>
        <taxon>Bacteria</taxon>
        <taxon>Pseudomonadati</taxon>
        <taxon>Pseudomonadota</taxon>
        <taxon>Gammaproteobacteria</taxon>
        <taxon>Oceanospirillales</taxon>
        <taxon>Endozoicomonadaceae</taxon>
        <taxon>Endozoicomonas</taxon>
    </lineage>
</organism>
<evidence type="ECO:0000256" key="24">
    <source>
        <dbReference type="ARBA" id="ARBA00034000"/>
    </source>
</evidence>
<comment type="catalytic activity">
    <reaction evidence="24">
        <text>Preferential cleavage: (Ac)2-L-Lys-D-Ala-|-D-Ala. Also transpeptidation of peptidyl-alanyl moieties that are N-acyl substituents of D-alanine.</text>
        <dbReference type="EC" id="3.4.16.4"/>
    </reaction>
</comment>
<evidence type="ECO:0000259" key="30">
    <source>
        <dbReference type="Pfam" id="PF17092"/>
    </source>
</evidence>
<keyword evidence="20" id="KW-0472">Membrane</keyword>
<keyword evidence="8" id="KW-1003">Cell membrane</keyword>
<dbReference type="EC" id="3.4.16.4" evidence="6"/>
<keyword evidence="23" id="KW-0961">Cell wall biogenesis/degradation</keyword>
<dbReference type="Pfam" id="PF17092">
    <property type="entry name" value="PCB_OB"/>
    <property type="match status" value="1"/>
</dbReference>
<comment type="similarity">
    <text evidence="5">In the N-terminal section; belongs to the glycosyltransferase 51 family.</text>
</comment>
<dbReference type="EC" id="2.4.99.28" evidence="25"/>
<evidence type="ECO:0000256" key="25">
    <source>
        <dbReference type="ARBA" id="ARBA00044770"/>
    </source>
</evidence>
<accession>A0ABV2SFT5</accession>
<evidence type="ECO:0000256" key="1">
    <source>
        <dbReference type="ARBA" id="ARBA00002624"/>
    </source>
</evidence>
<dbReference type="PANTHER" id="PTHR32282">
    <property type="entry name" value="BINDING PROTEIN TRANSPEPTIDASE, PUTATIVE-RELATED"/>
    <property type="match status" value="1"/>
</dbReference>
<dbReference type="InterPro" id="IPR001264">
    <property type="entry name" value="Glyco_trans_51"/>
</dbReference>
<dbReference type="SUPFAM" id="SSF56601">
    <property type="entry name" value="beta-lactamase/transpeptidase-like"/>
    <property type="match status" value="1"/>
</dbReference>
<feature type="domain" description="Penicillin-binding protein OB-like" evidence="30">
    <location>
        <begin position="320"/>
        <end position="438"/>
    </location>
</feature>
<feature type="domain" description="Penicillin-binding protein transpeptidase" evidence="28">
    <location>
        <begin position="442"/>
        <end position="736"/>
    </location>
</feature>
<dbReference type="InterPro" id="IPR023346">
    <property type="entry name" value="Lysozyme-like_dom_sf"/>
</dbReference>
<evidence type="ECO:0000256" key="22">
    <source>
        <dbReference type="ARBA" id="ARBA00023268"/>
    </source>
</evidence>
<evidence type="ECO:0000256" key="3">
    <source>
        <dbReference type="ARBA" id="ARBA00004752"/>
    </source>
</evidence>
<evidence type="ECO:0000256" key="18">
    <source>
        <dbReference type="ARBA" id="ARBA00022984"/>
    </source>
</evidence>
<evidence type="ECO:0000256" key="5">
    <source>
        <dbReference type="ARBA" id="ARBA00007739"/>
    </source>
</evidence>
<comment type="subcellular location">
    <subcellularLocation>
        <location evidence="2">Cell inner membrane</location>
        <topology evidence="2">Single-pass type II membrane protein</topology>
    </subcellularLocation>
</comment>